<accession>A0A7X4GHK9</accession>
<keyword evidence="4" id="KW-1185">Reference proteome</keyword>
<dbReference type="EMBL" id="WVTD01000009">
    <property type="protein sequence ID" value="MYL98772.1"/>
    <property type="molecule type" value="Genomic_DNA"/>
</dbReference>
<evidence type="ECO:0000313" key="4">
    <source>
        <dbReference type="Proteomes" id="UP000465810"/>
    </source>
</evidence>
<evidence type="ECO:0000256" key="2">
    <source>
        <dbReference type="SAM" id="Phobius"/>
    </source>
</evidence>
<sequence length="60" mass="6039">MSDNTDTSLAGKAALAAGAAIGSAAVAAALLFVKRRSDRKKAEAQPPKTGTAPHFPSETD</sequence>
<dbReference type="RefSeq" id="WP_160986397.1">
    <property type="nucleotide sequence ID" value="NZ_WVTD01000009.1"/>
</dbReference>
<keyword evidence="2" id="KW-0812">Transmembrane</keyword>
<dbReference type="Proteomes" id="UP000465810">
    <property type="component" value="Unassembled WGS sequence"/>
</dbReference>
<reference evidence="3 4" key="1">
    <citation type="submission" date="2019-12" db="EMBL/GenBank/DDBJ databases">
        <authorList>
            <person name="Feng G."/>
            <person name="Zhu H."/>
        </authorList>
    </citation>
    <scope>NUCLEOTIDE SEQUENCE [LARGE SCALE GENOMIC DNA]</scope>
    <source>
        <strain evidence="3 4">FGD1</strain>
    </source>
</reference>
<keyword evidence="2" id="KW-1133">Transmembrane helix</keyword>
<feature type="transmembrane region" description="Helical" evidence="2">
    <location>
        <begin position="13"/>
        <end position="33"/>
    </location>
</feature>
<keyword evidence="2" id="KW-0472">Membrane</keyword>
<proteinExistence type="predicted"/>
<protein>
    <submittedName>
        <fullName evidence="3">Uncharacterized protein</fullName>
    </submittedName>
</protein>
<feature type="region of interest" description="Disordered" evidence="1">
    <location>
        <begin position="36"/>
        <end position="60"/>
    </location>
</feature>
<evidence type="ECO:0000313" key="3">
    <source>
        <dbReference type="EMBL" id="MYL98772.1"/>
    </source>
</evidence>
<gene>
    <name evidence="3" type="ORF">GR702_13475</name>
</gene>
<dbReference type="AlphaFoldDB" id="A0A7X4GHK9"/>
<evidence type="ECO:0000256" key="1">
    <source>
        <dbReference type="SAM" id="MobiDB-lite"/>
    </source>
</evidence>
<organism evidence="3 4">
    <name type="scientific">Novosphingobium silvae</name>
    <dbReference type="NCBI Taxonomy" id="2692619"/>
    <lineage>
        <taxon>Bacteria</taxon>
        <taxon>Pseudomonadati</taxon>
        <taxon>Pseudomonadota</taxon>
        <taxon>Alphaproteobacteria</taxon>
        <taxon>Sphingomonadales</taxon>
        <taxon>Sphingomonadaceae</taxon>
        <taxon>Novosphingobium</taxon>
    </lineage>
</organism>
<name>A0A7X4GHK9_9SPHN</name>
<comment type="caution">
    <text evidence="3">The sequence shown here is derived from an EMBL/GenBank/DDBJ whole genome shotgun (WGS) entry which is preliminary data.</text>
</comment>